<sequence>MAPISLWHFLKHLVCRCSAPLEQEAMAPGVRRSGSTHRTQRSSGFDHHMHRLTDTRSAPPCPKWLDAAASVYPLSPSIPMVAEGVASMDGDEHDTGDSAERPLGWQPWRGRGEACVALLNGASAPRRVSIVHTAAQLVGGLGPVLEQVAGEKQQQSMRLRQAAAGRRRCVPAGEVR</sequence>
<evidence type="ECO:0000313" key="1">
    <source>
        <dbReference type="EMBL" id="EMS66708.1"/>
    </source>
</evidence>
<accession>M7ZU30</accession>
<name>M7ZU30_TRIUA</name>
<protein>
    <submittedName>
        <fullName evidence="1">Uncharacterized protein</fullName>
    </submittedName>
</protein>
<organism evidence="1">
    <name type="scientific">Triticum urartu</name>
    <name type="common">Red wild einkorn</name>
    <name type="synonym">Crithodium urartu</name>
    <dbReference type="NCBI Taxonomy" id="4572"/>
    <lineage>
        <taxon>Eukaryota</taxon>
        <taxon>Viridiplantae</taxon>
        <taxon>Streptophyta</taxon>
        <taxon>Embryophyta</taxon>
        <taxon>Tracheophyta</taxon>
        <taxon>Spermatophyta</taxon>
        <taxon>Magnoliopsida</taxon>
        <taxon>Liliopsida</taxon>
        <taxon>Poales</taxon>
        <taxon>Poaceae</taxon>
        <taxon>BOP clade</taxon>
        <taxon>Pooideae</taxon>
        <taxon>Triticodae</taxon>
        <taxon>Triticeae</taxon>
        <taxon>Triticinae</taxon>
        <taxon>Triticum</taxon>
    </lineage>
</organism>
<dbReference type="EMBL" id="KD028867">
    <property type="protein sequence ID" value="EMS66708.1"/>
    <property type="molecule type" value="Genomic_DNA"/>
</dbReference>
<gene>
    <name evidence="1" type="ORF">TRIUR3_09126</name>
</gene>
<proteinExistence type="predicted"/>
<reference evidence="1" key="1">
    <citation type="journal article" date="2013" name="Nature">
        <title>Draft genome of the wheat A-genome progenitor Triticum urartu.</title>
        <authorList>
            <person name="Ling H.Q."/>
            <person name="Zhao S."/>
            <person name="Liu D."/>
            <person name="Wang J."/>
            <person name="Sun H."/>
            <person name="Zhang C."/>
            <person name="Fan H."/>
            <person name="Li D."/>
            <person name="Dong L."/>
            <person name="Tao Y."/>
            <person name="Gao C."/>
            <person name="Wu H."/>
            <person name="Li Y."/>
            <person name="Cui Y."/>
            <person name="Guo X."/>
            <person name="Zheng S."/>
            <person name="Wang B."/>
            <person name="Yu K."/>
            <person name="Liang Q."/>
            <person name="Yang W."/>
            <person name="Lou X."/>
            <person name="Chen J."/>
            <person name="Feng M."/>
            <person name="Jian J."/>
            <person name="Zhang X."/>
            <person name="Luo G."/>
            <person name="Jiang Y."/>
            <person name="Liu J."/>
            <person name="Wang Z."/>
            <person name="Sha Y."/>
            <person name="Zhang B."/>
            <person name="Wu H."/>
            <person name="Tang D."/>
            <person name="Shen Q."/>
            <person name="Xue P."/>
            <person name="Zou S."/>
            <person name="Wang X."/>
            <person name="Liu X."/>
            <person name="Wang F."/>
            <person name="Yang Y."/>
            <person name="An X."/>
            <person name="Dong Z."/>
            <person name="Zhang K."/>
            <person name="Zhang X."/>
            <person name="Luo M.C."/>
            <person name="Dvorak J."/>
            <person name="Tong Y."/>
            <person name="Wang J."/>
            <person name="Yang H."/>
            <person name="Li Z."/>
            <person name="Wang D."/>
            <person name="Zhang A."/>
            <person name="Wang J."/>
        </authorList>
    </citation>
    <scope>NUCLEOTIDE SEQUENCE</scope>
</reference>
<dbReference type="AlphaFoldDB" id="M7ZU30"/>